<dbReference type="Proteomes" id="UP000041254">
    <property type="component" value="Unassembled WGS sequence"/>
</dbReference>
<feature type="region of interest" description="Disordered" evidence="1">
    <location>
        <begin position="471"/>
        <end position="493"/>
    </location>
</feature>
<gene>
    <name evidence="2" type="ORF">Vbra_22774</name>
</gene>
<protein>
    <submittedName>
        <fullName evidence="2">Uncharacterized protein</fullName>
    </submittedName>
</protein>
<proteinExistence type="predicted"/>
<dbReference type="VEuPathDB" id="CryptoDB:Vbra_22774"/>
<dbReference type="OrthoDB" id="45191at2759"/>
<organism evidence="2 3">
    <name type="scientific">Vitrella brassicaformis (strain CCMP3155)</name>
    <dbReference type="NCBI Taxonomy" id="1169540"/>
    <lineage>
        <taxon>Eukaryota</taxon>
        <taxon>Sar</taxon>
        <taxon>Alveolata</taxon>
        <taxon>Colpodellida</taxon>
        <taxon>Vitrellaceae</taxon>
        <taxon>Vitrella</taxon>
    </lineage>
</organism>
<evidence type="ECO:0000256" key="1">
    <source>
        <dbReference type="SAM" id="MobiDB-lite"/>
    </source>
</evidence>
<sequence length="493" mass="54949">MTEAFFLPPHPGCRSLRTRSQLGLTREGRGTDRQSQFVEAFLVGIGEYRNQTCAFLSQSPPLSASAGVVDPSARVLPILIAPQRTNVLREALAQTLEQYSRPESPSTGPLAVERKAPVDSSATRVVTARDLTVSPMELGYNLGLFDTLPYEWSDEGRSIGQRKIFDALYVGQGPFWNRRTFQTQYAALLAAAREVLRAEAKEVYIESIDTPTSLAGVGLSVAGYVRLTQLSEMMVLMGELVPKPATGGKEVVAQASRDEAIGIATVLRQPIHVQRSLWDKLALKAQFKLLDGALKISIDPALAAGSLAPEDLDEEGIIDRLGKKAVEVRSVDEFEGMDDGDKRRCILASNPLARLPRRGSEESQSKVEDMLLNLMDEAVRRQVMIKRASERGDFQLAARLVADKSDRQQIKELMQEAADAGDYKTAAELKERLEVLTMAKWDVTAEEGSYSRFLDQDEWYARKVYDRLKEARRQREERQQRQRDEEAGDTDKT</sequence>
<evidence type="ECO:0000313" key="2">
    <source>
        <dbReference type="EMBL" id="CEM30243.1"/>
    </source>
</evidence>
<dbReference type="AlphaFoldDB" id="A0A0G4GJY9"/>
<dbReference type="InParanoid" id="A0A0G4GJY9"/>
<name>A0A0G4GJY9_VITBC</name>
<dbReference type="EMBL" id="CDMY01000692">
    <property type="protein sequence ID" value="CEM30243.1"/>
    <property type="molecule type" value="Genomic_DNA"/>
</dbReference>
<accession>A0A0G4GJY9</accession>
<keyword evidence="3" id="KW-1185">Reference proteome</keyword>
<reference evidence="2 3" key="1">
    <citation type="submission" date="2014-11" db="EMBL/GenBank/DDBJ databases">
        <authorList>
            <person name="Zhu J."/>
            <person name="Qi W."/>
            <person name="Song R."/>
        </authorList>
    </citation>
    <scope>NUCLEOTIDE SEQUENCE [LARGE SCALE GENOMIC DNA]</scope>
</reference>
<evidence type="ECO:0000313" key="3">
    <source>
        <dbReference type="Proteomes" id="UP000041254"/>
    </source>
</evidence>